<dbReference type="SUPFAM" id="SSF103473">
    <property type="entry name" value="MFS general substrate transporter"/>
    <property type="match status" value="1"/>
</dbReference>
<evidence type="ECO:0000259" key="3">
    <source>
        <dbReference type="PROSITE" id="PS50850"/>
    </source>
</evidence>
<name>A0A6P5LPB9_PHACI</name>
<feature type="domain" description="Major facilitator superfamily (MFS) profile" evidence="3">
    <location>
        <begin position="13"/>
        <end position="421"/>
    </location>
</feature>
<dbReference type="Pfam" id="PF07690">
    <property type="entry name" value="MFS_1"/>
    <property type="match status" value="1"/>
</dbReference>
<dbReference type="InterPro" id="IPR036259">
    <property type="entry name" value="MFS_trans_sf"/>
</dbReference>
<feature type="transmembrane region" description="Helical" evidence="2">
    <location>
        <begin position="54"/>
        <end position="74"/>
    </location>
</feature>
<feature type="transmembrane region" description="Helical" evidence="2">
    <location>
        <begin position="269"/>
        <end position="289"/>
    </location>
</feature>
<sequence length="463" mass="50871">MPQAQENIESSWSWVVLLATLVVQSMTLGFPPCIGVFYADLQHDFQASNSETSWFPSIQIALLHAGGPICSVLVERFGCRVTVMLGGVLAGSGMVAGSFSRSLSQLYITAGFITGLGMSFSFQAGITVLGHYFSHHRALANALASSGVSLGISLWPLLSRYLLEDFGWRGTFLIFGGVLLHCCVCGSVMRPVAPKAETAYPPPNKVPEPGCLLTCGRALQRHLAFDIFLQNQGYRIYTLSVVWLLMGFMVPQIFLVPFALNHNIEEHKAALLISIIGFSNIFLRPVIGVMSGWSMFAGHRVYLFALAALLNGLSNFICVISASFSVLVFYCVVFSISMSGVGALLFQVLMDIVPMNRFSSALGLFTILESFTVLVSPPLIGLILDTTGNFNYIFYLASFFLISSALFLGLSFFILQKKNKEKQMMDRVHEEPASEKDLNQRYTEEPVTQPHSTVMYVTYVTSV</sequence>
<proteinExistence type="predicted"/>
<evidence type="ECO:0000256" key="2">
    <source>
        <dbReference type="SAM" id="Phobius"/>
    </source>
</evidence>
<feature type="transmembrane region" description="Helical" evidence="2">
    <location>
        <begin position="301"/>
        <end position="321"/>
    </location>
</feature>
<feature type="transmembrane region" description="Helical" evidence="2">
    <location>
        <begin position="327"/>
        <end position="349"/>
    </location>
</feature>
<dbReference type="FunCoup" id="A0A6P5LPB9">
    <property type="interactions" value="108"/>
</dbReference>
<dbReference type="FunFam" id="1.20.1250.20:FF:000337">
    <property type="entry name" value="Solute carrier family 16 member 5"/>
    <property type="match status" value="1"/>
</dbReference>
<dbReference type="CTD" id="9121"/>
<evidence type="ECO:0000313" key="4">
    <source>
        <dbReference type="Proteomes" id="UP000515140"/>
    </source>
</evidence>
<feature type="transmembrane region" description="Helical" evidence="2">
    <location>
        <begin position="170"/>
        <end position="189"/>
    </location>
</feature>
<dbReference type="GO" id="GO:0008028">
    <property type="term" value="F:monocarboxylic acid transmembrane transporter activity"/>
    <property type="evidence" value="ECO:0007669"/>
    <property type="project" value="TreeGrafter"/>
</dbReference>
<dbReference type="Proteomes" id="UP000515140">
    <property type="component" value="Unplaced"/>
</dbReference>
<feature type="transmembrane region" description="Helical" evidence="2">
    <location>
        <begin position="392"/>
        <end position="415"/>
    </location>
</feature>
<dbReference type="GeneID" id="110219355"/>
<reference evidence="5" key="1">
    <citation type="submission" date="2025-08" db="UniProtKB">
        <authorList>
            <consortium name="RefSeq"/>
        </authorList>
    </citation>
    <scope>IDENTIFICATION</scope>
    <source>
        <tissue evidence="5">Spleen</tissue>
    </source>
</reference>
<keyword evidence="2" id="KW-0472">Membrane</keyword>
<keyword evidence="2" id="KW-1133">Transmembrane helix</keyword>
<organism evidence="4 5">
    <name type="scientific">Phascolarctos cinereus</name>
    <name type="common">Koala</name>
    <dbReference type="NCBI Taxonomy" id="38626"/>
    <lineage>
        <taxon>Eukaryota</taxon>
        <taxon>Metazoa</taxon>
        <taxon>Chordata</taxon>
        <taxon>Craniata</taxon>
        <taxon>Vertebrata</taxon>
        <taxon>Euteleostomi</taxon>
        <taxon>Mammalia</taxon>
        <taxon>Metatheria</taxon>
        <taxon>Diprotodontia</taxon>
        <taxon>Phascolarctidae</taxon>
        <taxon>Phascolarctos</taxon>
    </lineage>
</organism>
<dbReference type="KEGG" id="pcw:110219355"/>
<feature type="transmembrane region" description="Helical" evidence="2">
    <location>
        <begin position="106"/>
        <end position="126"/>
    </location>
</feature>
<dbReference type="InParanoid" id="A0A6P5LPB9"/>
<comment type="subcellular location">
    <subcellularLocation>
        <location evidence="1">Membrane</location>
        <topology evidence="1">Multi-pass membrane protein</topology>
    </subcellularLocation>
</comment>
<dbReference type="PANTHER" id="PTHR11360">
    <property type="entry name" value="MONOCARBOXYLATE TRANSPORTER"/>
    <property type="match status" value="1"/>
</dbReference>
<accession>A0A6P5LPB9</accession>
<dbReference type="PROSITE" id="PS50850">
    <property type="entry name" value="MFS"/>
    <property type="match status" value="1"/>
</dbReference>
<evidence type="ECO:0000256" key="1">
    <source>
        <dbReference type="ARBA" id="ARBA00004141"/>
    </source>
</evidence>
<protein>
    <submittedName>
        <fullName evidence="5">Monocarboxylate transporter 6 isoform X1</fullName>
    </submittedName>
</protein>
<dbReference type="RefSeq" id="XP_020858279.1">
    <property type="nucleotide sequence ID" value="XM_021002620.1"/>
</dbReference>
<dbReference type="PANTHER" id="PTHR11360:SF21">
    <property type="entry name" value="MONOCARBOXYLATE TRANSPORTER 6"/>
    <property type="match status" value="1"/>
</dbReference>
<gene>
    <name evidence="5" type="primary">SLC16A5</name>
</gene>
<dbReference type="InterPro" id="IPR050327">
    <property type="entry name" value="Proton-linked_MCT"/>
</dbReference>
<dbReference type="InterPro" id="IPR011701">
    <property type="entry name" value="MFS"/>
</dbReference>
<feature type="transmembrane region" description="Helical" evidence="2">
    <location>
        <begin position="12"/>
        <end position="39"/>
    </location>
</feature>
<feature type="transmembrane region" description="Helical" evidence="2">
    <location>
        <begin position="138"/>
        <end position="158"/>
    </location>
</feature>
<dbReference type="InterPro" id="IPR020846">
    <property type="entry name" value="MFS_dom"/>
</dbReference>
<keyword evidence="2" id="KW-0812">Transmembrane</keyword>
<feature type="transmembrane region" description="Helical" evidence="2">
    <location>
        <begin position="236"/>
        <end position="257"/>
    </location>
</feature>
<evidence type="ECO:0000313" key="5">
    <source>
        <dbReference type="RefSeq" id="XP_020858279.1"/>
    </source>
</evidence>
<keyword evidence="4" id="KW-1185">Reference proteome</keyword>
<dbReference type="GO" id="GO:0016323">
    <property type="term" value="C:basolateral plasma membrane"/>
    <property type="evidence" value="ECO:0007669"/>
    <property type="project" value="TreeGrafter"/>
</dbReference>
<feature type="transmembrane region" description="Helical" evidence="2">
    <location>
        <begin position="361"/>
        <end position="380"/>
    </location>
</feature>
<dbReference type="OMA" id="TWGAYQT"/>
<feature type="transmembrane region" description="Helical" evidence="2">
    <location>
        <begin position="81"/>
        <end position="100"/>
    </location>
</feature>
<dbReference type="Gene3D" id="1.20.1250.20">
    <property type="entry name" value="MFS general substrate transporter like domains"/>
    <property type="match status" value="2"/>
</dbReference>
<dbReference type="AlphaFoldDB" id="A0A6P5LPB9"/>